<accession>A0A3B0MA72</accession>
<protein>
    <recommendedName>
        <fullName evidence="4">Helix-turn-helix domain-containing protein</fullName>
    </recommendedName>
</protein>
<keyword evidence="3" id="KW-1185">Reference proteome</keyword>
<evidence type="ECO:0000313" key="2">
    <source>
        <dbReference type="EMBL" id="SUZ32825.1"/>
    </source>
</evidence>
<organism evidence="2 3">
    <name type="scientific">Roseinatronobacter ekhonensis</name>
    <dbReference type="NCBI Taxonomy" id="254356"/>
    <lineage>
        <taxon>Bacteria</taxon>
        <taxon>Pseudomonadati</taxon>
        <taxon>Pseudomonadota</taxon>
        <taxon>Alphaproteobacteria</taxon>
        <taxon>Rhodobacterales</taxon>
        <taxon>Paracoccaceae</taxon>
        <taxon>Roseinatronobacter</taxon>
    </lineage>
</organism>
<evidence type="ECO:0008006" key="4">
    <source>
        <dbReference type="Google" id="ProtNLM"/>
    </source>
</evidence>
<dbReference type="InterPro" id="IPR036390">
    <property type="entry name" value="WH_DNA-bd_sf"/>
</dbReference>
<gene>
    <name evidence="2" type="ORF">ROE7235_02588</name>
</gene>
<dbReference type="InterPro" id="IPR036388">
    <property type="entry name" value="WH-like_DNA-bd_sf"/>
</dbReference>
<feature type="compositionally biased region" description="Polar residues" evidence="1">
    <location>
        <begin position="101"/>
        <end position="113"/>
    </location>
</feature>
<evidence type="ECO:0000256" key="1">
    <source>
        <dbReference type="SAM" id="MobiDB-lite"/>
    </source>
</evidence>
<dbReference type="RefSeq" id="WP_121095935.1">
    <property type="nucleotide sequence ID" value="NZ_UIHC01000029.1"/>
</dbReference>
<evidence type="ECO:0000313" key="3">
    <source>
        <dbReference type="Proteomes" id="UP000272908"/>
    </source>
</evidence>
<dbReference type="OrthoDB" id="8076130at2"/>
<reference evidence="3" key="1">
    <citation type="submission" date="2018-08" db="EMBL/GenBank/DDBJ databases">
        <authorList>
            <person name="Rodrigo-Torres L."/>
            <person name="Arahal R. D."/>
            <person name="Lucena T."/>
        </authorList>
    </citation>
    <scope>NUCLEOTIDE SEQUENCE [LARGE SCALE GENOMIC DNA]</scope>
    <source>
        <strain evidence="3">CECT 7235</strain>
    </source>
</reference>
<dbReference type="EMBL" id="UIHC01000029">
    <property type="protein sequence ID" value="SUZ32825.1"/>
    <property type="molecule type" value="Genomic_DNA"/>
</dbReference>
<name>A0A3B0MA72_9RHOB</name>
<dbReference type="AlphaFoldDB" id="A0A3B0MA72"/>
<dbReference type="SUPFAM" id="SSF46785">
    <property type="entry name" value="Winged helix' DNA-binding domain"/>
    <property type="match status" value="1"/>
</dbReference>
<feature type="region of interest" description="Disordered" evidence="1">
    <location>
        <begin position="94"/>
        <end position="133"/>
    </location>
</feature>
<sequence>MSNDLLSAVYALDLACTYERHVLARLADRINKRTGVCWPSVQKIADDVCCSVRKVQGVLRELEERGLISVERNAGPKGCNLYRLTLPPATDAPPHVVHPSTAGTQPPQVTTVNPARDAPEPKKNPKKTLPKKAVKKMEMEVEAIKTGKRYLLTGVSAHKARELVSEGHVTEAQCRAVGLL</sequence>
<proteinExistence type="predicted"/>
<dbReference type="Pfam" id="PF13730">
    <property type="entry name" value="HTH_36"/>
    <property type="match status" value="1"/>
</dbReference>
<feature type="compositionally biased region" description="Basic residues" evidence="1">
    <location>
        <begin position="124"/>
        <end position="133"/>
    </location>
</feature>
<dbReference type="Proteomes" id="UP000272908">
    <property type="component" value="Unassembled WGS sequence"/>
</dbReference>
<dbReference type="Gene3D" id="1.10.10.10">
    <property type="entry name" value="Winged helix-like DNA-binding domain superfamily/Winged helix DNA-binding domain"/>
    <property type="match status" value="1"/>
</dbReference>